<dbReference type="GO" id="GO:0000155">
    <property type="term" value="F:phosphorelay sensor kinase activity"/>
    <property type="evidence" value="ECO:0007669"/>
    <property type="project" value="InterPro"/>
</dbReference>
<dbReference type="InterPro" id="IPR003661">
    <property type="entry name" value="HisK_dim/P_dom"/>
</dbReference>
<dbReference type="Gene3D" id="1.10.287.130">
    <property type="match status" value="1"/>
</dbReference>
<accession>A0A841LC69</accession>
<evidence type="ECO:0000313" key="8">
    <source>
        <dbReference type="Proteomes" id="UP000538147"/>
    </source>
</evidence>
<dbReference type="SUPFAM" id="SSF52172">
    <property type="entry name" value="CheY-like"/>
    <property type="match status" value="2"/>
</dbReference>
<feature type="modified residue" description="4-aspartylphosphate" evidence="4">
    <location>
        <position position="53"/>
    </location>
</feature>
<dbReference type="PRINTS" id="PR00344">
    <property type="entry name" value="BCTRLSENSOR"/>
</dbReference>
<comment type="catalytic activity">
    <reaction evidence="1">
        <text>ATP + protein L-histidine = ADP + protein N-phospho-L-histidine.</text>
        <dbReference type="EC" id="2.7.13.3"/>
    </reaction>
</comment>
<dbReference type="Proteomes" id="UP000538147">
    <property type="component" value="Unassembled WGS sequence"/>
</dbReference>
<dbReference type="SMART" id="SM00448">
    <property type="entry name" value="REC"/>
    <property type="match status" value="2"/>
</dbReference>
<feature type="modified residue" description="4-aspartylphosphate" evidence="4">
    <location>
        <position position="869"/>
    </location>
</feature>
<reference evidence="7 8" key="1">
    <citation type="submission" date="2020-08" db="EMBL/GenBank/DDBJ databases">
        <title>Genomic Encyclopedia of Type Strains, Phase IV (KMG-IV): sequencing the most valuable type-strain genomes for metagenomic binning, comparative biology and taxonomic classification.</title>
        <authorList>
            <person name="Goeker M."/>
        </authorList>
    </citation>
    <scope>NUCLEOTIDE SEQUENCE [LARGE SCALE GENOMIC DNA]</scope>
    <source>
        <strain evidence="7 8">DSM 102189</strain>
    </source>
</reference>
<keyword evidence="8" id="KW-1185">Reference proteome</keyword>
<dbReference type="PANTHER" id="PTHR43065:SF49">
    <property type="entry name" value="HISTIDINE KINASE"/>
    <property type="match status" value="1"/>
</dbReference>
<dbReference type="InterPro" id="IPR004358">
    <property type="entry name" value="Sig_transdc_His_kin-like_C"/>
</dbReference>
<dbReference type="SMART" id="SM00387">
    <property type="entry name" value="HATPase_c"/>
    <property type="match status" value="1"/>
</dbReference>
<comment type="caution">
    <text evidence="7">The sequence shown here is derived from an EMBL/GenBank/DDBJ whole genome shotgun (WGS) entry which is preliminary data.</text>
</comment>
<dbReference type="PROSITE" id="PS50110">
    <property type="entry name" value="RESPONSE_REGULATORY"/>
    <property type="match status" value="2"/>
</dbReference>
<name>A0A841LC69_9SPHN</name>
<evidence type="ECO:0000256" key="3">
    <source>
        <dbReference type="ARBA" id="ARBA00022553"/>
    </source>
</evidence>
<dbReference type="Gene3D" id="3.30.565.10">
    <property type="entry name" value="Histidine kinase-like ATPase, C-terminal domain"/>
    <property type="match status" value="1"/>
</dbReference>
<evidence type="ECO:0000259" key="6">
    <source>
        <dbReference type="PROSITE" id="PS50110"/>
    </source>
</evidence>
<keyword evidence="3 4" id="KW-0597">Phosphoprotein</keyword>
<evidence type="ECO:0000313" key="7">
    <source>
        <dbReference type="EMBL" id="MBB6226742.1"/>
    </source>
</evidence>
<evidence type="ECO:0000256" key="4">
    <source>
        <dbReference type="PROSITE-ProRule" id="PRU00169"/>
    </source>
</evidence>
<dbReference type="InterPro" id="IPR036097">
    <property type="entry name" value="HisK_dim/P_sf"/>
</dbReference>
<dbReference type="SUPFAM" id="SSF55785">
    <property type="entry name" value="PYP-like sensor domain (PAS domain)"/>
    <property type="match status" value="3"/>
</dbReference>
<dbReference type="InterPro" id="IPR011006">
    <property type="entry name" value="CheY-like_superfamily"/>
</dbReference>
<dbReference type="SMART" id="SM00086">
    <property type="entry name" value="PAC"/>
    <property type="match status" value="2"/>
</dbReference>
<dbReference type="AlphaFoldDB" id="A0A841LC69"/>
<gene>
    <name evidence="7" type="ORF">FHS79_000900</name>
</gene>
<dbReference type="InterPro" id="IPR001789">
    <property type="entry name" value="Sig_transdc_resp-reg_receiver"/>
</dbReference>
<keyword evidence="7" id="KW-0418">Kinase</keyword>
<protein>
    <recommendedName>
        <fullName evidence="2">histidine kinase</fullName>
        <ecNumber evidence="2">2.7.13.3</ecNumber>
    </recommendedName>
</protein>
<dbReference type="Pfam" id="PF02518">
    <property type="entry name" value="HATPase_c"/>
    <property type="match status" value="1"/>
</dbReference>
<dbReference type="CDD" id="cd00082">
    <property type="entry name" value="HisKA"/>
    <property type="match status" value="1"/>
</dbReference>
<dbReference type="InterPro" id="IPR005467">
    <property type="entry name" value="His_kinase_dom"/>
</dbReference>
<feature type="domain" description="Histidine kinase" evidence="5">
    <location>
        <begin position="575"/>
        <end position="798"/>
    </location>
</feature>
<proteinExistence type="predicted"/>
<dbReference type="CDD" id="cd00130">
    <property type="entry name" value="PAS"/>
    <property type="match status" value="1"/>
</dbReference>
<keyword evidence="7" id="KW-0808">Transferase</keyword>
<dbReference type="PANTHER" id="PTHR43065">
    <property type="entry name" value="SENSOR HISTIDINE KINASE"/>
    <property type="match status" value="1"/>
</dbReference>
<organism evidence="7 8">
    <name type="scientific">Polymorphobacter multimanifer</name>
    <dbReference type="NCBI Taxonomy" id="1070431"/>
    <lineage>
        <taxon>Bacteria</taxon>
        <taxon>Pseudomonadati</taxon>
        <taxon>Pseudomonadota</taxon>
        <taxon>Alphaproteobacteria</taxon>
        <taxon>Sphingomonadales</taxon>
        <taxon>Sphingosinicellaceae</taxon>
        <taxon>Polymorphobacter</taxon>
    </lineage>
</organism>
<dbReference type="InterPro" id="IPR003594">
    <property type="entry name" value="HATPase_dom"/>
</dbReference>
<dbReference type="InterPro" id="IPR000014">
    <property type="entry name" value="PAS"/>
</dbReference>
<dbReference type="Gene3D" id="3.30.450.20">
    <property type="entry name" value="PAS domain"/>
    <property type="match status" value="3"/>
</dbReference>
<dbReference type="EC" id="2.7.13.3" evidence="2"/>
<dbReference type="Pfam" id="PF00072">
    <property type="entry name" value="Response_reg"/>
    <property type="match status" value="2"/>
</dbReference>
<dbReference type="SUPFAM" id="SSF47384">
    <property type="entry name" value="Homodimeric domain of signal transducing histidine kinase"/>
    <property type="match status" value="1"/>
</dbReference>
<evidence type="ECO:0000259" key="5">
    <source>
        <dbReference type="PROSITE" id="PS50109"/>
    </source>
</evidence>
<evidence type="ECO:0000256" key="1">
    <source>
        <dbReference type="ARBA" id="ARBA00000085"/>
    </source>
</evidence>
<evidence type="ECO:0000256" key="2">
    <source>
        <dbReference type="ARBA" id="ARBA00012438"/>
    </source>
</evidence>
<dbReference type="InterPro" id="IPR035965">
    <property type="entry name" value="PAS-like_dom_sf"/>
</dbReference>
<feature type="domain" description="Response regulatory" evidence="6">
    <location>
        <begin position="819"/>
        <end position="935"/>
    </location>
</feature>
<dbReference type="SMART" id="SM00388">
    <property type="entry name" value="HisKA"/>
    <property type="match status" value="1"/>
</dbReference>
<dbReference type="Pfam" id="PF13426">
    <property type="entry name" value="PAS_9"/>
    <property type="match status" value="1"/>
</dbReference>
<dbReference type="InterPro" id="IPR001610">
    <property type="entry name" value="PAC"/>
</dbReference>
<dbReference type="SUPFAM" id="SSF55874">
    <property type="entry name" value="ATPase domain of HSP90 chaperone/DNA topoisomerase II/histidine kinase"/>
    <property type="match status" value="1"/>
</dbReference>
<dbReference type="SMART" id="SM00091">
    <property type="entry name" value="PAS"/>
    <property type="match status" value="3"/>
</dbReference>
<dbReference type="EMBL" id="JACIIV010000005">
    <property type="protein sequence ID" value="MBB6226742.1"/>
    <property type="molecule type" value="Genomic_DNA"/>
</dbReference>
<dbReference type="PROSITE" id="PS50109">
    <property type="entry name" value="HIS_KIN"/>
    <property type="match status" value="1"/>
</dbReference>
<dbReference type="Pfam" id="PF00512">
    <property type="entry name" value="HisKA"/>
    <property type="match status" value="1"/>
</dbReference>
<dbReference type="InterPro" id="IPR036890">
    <property type="entry name" value="HATPase_C_sf"/>
</dbReference>
<dbReference type="Gene3D" id="3.40.50.2300">
    <property type="match status" value="2"/>
</dbReference>
<sequence>MKGSIVVVDDKPDNLYLLQSLLTAHGYAVETAHHGAEALAIARLRKPALCITDLLMPVMDGYSLIRNWKADPRLQDVPIMVYTATYTDPDDERLANEMGADGFLVKPTEPEALLAAIQAVLKRHANIVTASNPIDEALMLEQYNAALVRKLEEKSIELETSNLLLREEARARQRLLTMRDAILDSLPAQVALIDHEGIVVAVNSSWEAFLAARGRLTPNMVVGGNYLVACRNLDVVLAEVGLSTLKGVEDVLAGRMPVFELEYPFPEEAGKPPMWIRIVITPIMHNDRTGAVISRFDVTDRRQVEEERRETAERLSLAVDAADIGIWELLDDGTLTWNRVMRDIYALPDDVVPTIKLWRSMADPIERQTADAAVRTLVKEGGRMERQFVMRCHDGVERHILGVAKALPAAGGTPGKLIGTNIDISERHRQAMALQAVNSRLETLVSQARIGIVVQREFKALLANDALAHIFGLPDRHAVLALPDYSQFFPLDQRLKIVDQFNALLADEPATDIVMMQGKRADGQPLDIEVRAFGIDWDGGRAVCAMITDVTGQRAVEAQLRQAQRLEAVGQLTGGVAHDFNNLLTVILGNAELLEEGLEQDPFKHRLAGMIVRAAERGADLARHLLAFSRRQRLEPGSVDINAMLCSLKDFLGRAVGPMVRLEVDLAPGLWSAMVDLAQLENALLNLAVNARDAMPGGGKLVITTHNVPMQDAHVDRPSDLAAGPQVMISVSDTGSGMDEATRLRAFEPFFTTKEVGKGSGLGLSMVYGFVKQSNGAVQIRSAPGKGTVVELWLPKSTIAPHQASARGDREPLPGGSEHVLVAEDDPMVRAQVVAQLEMLGYLVTSADNGMDALALLQEDTDFDLLFTDIVMPGGLNGHELVAEALVLRPSLPVLLTSGLADRAERPASSDLHRFSMLAKPYHREELALKVRDAIDSAARGIRTG</sequence>
<dbReference type="RefSeq" id="WP_184196018.1">
    <property type="nucleotide sequence ID" value="NZ_JACIIV010000005.1"/>
</dbReference>
<feature type="domain" description="Response regulatory" evidence="6">
    <location>
        <begin position="4"/>
        <end position="121"/>
    </location>
</feature>